<evidence type="ECO:0000313" key="3">
    <source>
        <dbReference type="EMBL" id="QDR82628.1"/>
    </source>
</evidence>
<organism evidence="3 4">
    <name type="scientific">Sporomusa termitida</name>
    <dbReference type="NCBI Taxonomy" id="2377"/>
    <lineage>
        <taxon>Bacteria</taxon>
        <taxon>Bacillati</taxon>
        <taxon>Bacillota</taxon>
        <taxon>Negativicutes</taxon>
        <taxon>Selenomonadales</taxon>
        <taxon>Sporomusaceae</taxon>
        <taxon>Sporomusa</taxon>
    </lineage>
</organism>
<dbReference type="KEGG" id="sted:SPTER_40570"/>
<sequence length="92" mass="10268">MKGMLKRIMVYSMVGLMQVGLFATASAAPRVEEAPFFQDCCGDSFCLEECAQGVTSDCRKNHQQQPMPQDNNARQNLNTAYPQDQSQNTCNK</sequence>
<feature type="region of interest" description="Disordered" evidence="1">
    <location>
        <begin position="59"/>
        <end position="92"/>
    </location>
</feature>
<dbReference type="Proteomes" id="UP000320776">
    <property type="component" value="Chromosome"/>
</dbReference>
<keyword evidence="4" id="KW-1185">Reference proteome</keyword>
<dbReference type="EMBL" id="CP036259">
    <property type="protein sequence ID" value="QDR82628.1"/>
    <property type="molecule type" value="Genomic_DNA"/>
</dbReference>
<reference evidence="3 4" key="1">
    <citation type="submission" date="2019-02" db="EMBL/GenBank/DDBJ databases">
        <title>Closed genome of Sporomusa termitida DSM 4440.</title>
        <authorList>
            <person name="Poehlein A."/>
            <person name="Daniel R."/>
        </authorList>
    </citation>
    <scope>NUCLEOTIDE SEQUENCE [LARGE SCALE GENOMIC DNA]</scope>
    <source>
        <strain evidence="3 4">DSM 4440</strain>
    </source>
</reference>
<evidence type="ECO:0000256" key="1">
    <source>
        <dbReference type="SAM" id="MobiDB-lite"/>
    </source>
</evidence>
<feature type="compositionally biased region" description="Polar residues" evidence="1">
    <location>
        <begin position="63"/>
        <end position="92"/>
    </location>
</feature>
<evidence type="ECO:0000313" key="4">
    <source>
        <dbReference type="Proteomes" id="UP000320776"/>
    </source>
</evidence>
<evidence type="ECO:0000256" key="2">
    <source>
        <dbReference type="SAM" id="SignalP"/>
    </source>
</evidence>
<feature type="signal peptide" evidence="2">
    <location>
        <begin position="1"/>
        <end position="27"/>
    </location>
</feature>
<feature type="chain" id="PRO_5021742058" evidence="2">
    <location>
        <begin position="28"/>
        <end position="92"/>
    </location>
</feature>
<gene>
    <name evidence="3" type="ORF">SPTER_40570</name>
</gene>
<proteinExistence type="predicted"/>
<accession>A0A517DZ84</accession>
<dbReference type="OrthoDB" id="1683544at2"/>
<keyword evidence="2" id="KW-0732">Signal</keyword>
<dbReference type="AlphaFoldDB" id="A0A517DZ84"/>
<protein>
    <submittedName>
        <fullName evidence="3">Uncharacterized protein</fullName>
    </submittedName>
</protein>
<name>A0A517DZ84_9FIRM</name>
<dbReference type="RefSeq" id="WP_144352000.1">
    <property type="nucleotide sequence ID" value="NZ_CP036259.1"/>
</dbReference>